<organism evidence="9 10">
    <name type="scientific">Ceratina calcarata</name>
    <dbReference type="NCBI Taxonomy" id="156304"/>
    <lineage>
        <taxon>Eukaryota</taxon>
        <taxon>Metazoa</taxon>
        <taxon>Ecdysozoa</taxon>
        <taxon>Arthropoda</taxon>
        <taxon>Hexapoda</taxon>
        <taxon>Insecta</taxon>
        <taxon>Pterygota</taxon>
        <taxon>Neoptera</taxon>
        <taxon>Endopterygota</taxon>
        <taxon>Hymenoptera</taxon>
        <taxon>Apocrita</taxon>
        <taxon>Aculeata</taxon>
        <taxon>Apoidea</taxon>
        <taxon>Anthophila</taxon>
        <taxon>Apidae</taxon>
        <taxon>Ceratina</taxon>
        <taxon>Zadontomerus</taxon>
    </lineage>
</organism>
<protein>
    <recommendedName>
        <fullName evidence="5">ATP-dependent RNA helicase</fullName>
        <ecNumber evidence="5">3.6.4.13</ecNumber>
    </recommendedName>
</protein>
<feature type="domain" description="Helicase ATP-binding" evidence="7">
    <location>
        <begin position="228"/>
        <end position="411"/>
    </location>
</feature>
<sequence length="704" mass="80343">MSLFVINRYEGEKKEADNETNHLSRLLKRIEERKEQKSLQQAQTQTQSQSNLQDDSIAKPQKKKRKIKRNEEENSANIIKSEQSHEFSTEIKYEETQIESEDKNQRNVTNLIRNEAAITDKEIKSIDNVNEESKSQISTDFIILGSKSNKKPKEVKRVLPEWLSNPEIISRDLDSGPSLDNITNSLLDEKMIELLKGNQMEKLFPVQECMLKWLTKSDEERRRGFWTRDVCVSAPTGSGKTLAYVLPVIQLLKSRLVPKIRCLVVVPVQELAAQVHKVMVTYAASTDLKVALLSGASSFHQEQNNIVKKNSRGEYVSLVDVVIATPGRLIDHIFKTAGFSLDDLRFLVIDEADKNADWLEYIPERHYKPPKLSLANMRDSKMPAQKLLFSATLTQDPEKLSRLGLLRPILFTSVLITNKDGDVDLDKESGDFIGRYTSPEELEEEAVECSSEFKPVALYYLLTNGRSGWKNMKETLEKEVEKKRGRVEEEQEEEGKLKQEKQTVEETFNQGVKNEKSEEEIIEDPKRNRICKTLIFTNSADTAHRLSLLLKSMLKMNNVSVGELSAKFSPKERENVLKNFVEDKIQILICSDALARGMDIPSVQLVVSYDLPKHIKGYIHRAGRTGRAGKKGTAISILTTKQAGLFKHMLTTAHKRVPLIQKLENLDTIAGEINFEKHLENLKNVLELEKRNQFDRAKSAKRKN</sequence>
<dbReference type="CTD" id="39871"/>
<dbReference type="GO" id="GO:0003723">
    <property type="term" value="F:RNA binding"/>
    <property type="evidence" value="ECO:0007669"/>
    <property type="project" value="UniProtKB-UniRule"/>
</dbReference>
<dbReference type="InterPro" id="IPR014001">
    <property type="entry name" value="Helicase_ATP-bd"/>
</dbReference>
<dbReference type="InterPro" id="IPR011545">
    <property type="entry name" value="DEAD/DEAH_box_helicase_dom"/>
</dbReference>
<keyword evidence="1 5" id="KW-0547">Nucleotide-binding</keyword>
<dbReference type="SMART" id="SM00490">
    <property type="entry name" value="HELICc"/>
    <property type="match status" value="1"/>
</dbReference>
<dbReference type="SUPFAM" id="SSF52540">
    <property type="entry name" value="P-loop containing nucleoside triphosphate hydrolases"/>
    <property type="match status" value="1"/>
</dbReference>
<feature type="compositionally biased region" description="Low complexity" evidence="6">
    <location>
        <begin position="38"/>
        <end position="55"/>
    </location>
</feature>
<dbReference type="Pfam" id="PF00270">
    <property type="entry name" value="DEAD"/>
    <property type="match status" value="1"/>
</dbReference>
<keyword evidence="2 5" id="KW-0378">Hydrolase</keyword>
<comment type="catalytic activity">
    <reaction evidence="5">
        <text>ATP + H2O = ADP + phosphate + H(+)</text>
        <dbReference type="Rhea" id="RHEA:13065"/>
        <dbReference type="ChEBI" id="CHEBI:15377"/>
        <dbReference type="ChEBI" id="CHEBI:15378"/>
        <dbReference type="ChEBI" id="CHEBI:30616"/>
        <dbReference type="ChEBI" id="CHEBI:43474"/>
        <dbReference type="ChEBI" id="CHEBI:456216"/>
        <dbReference type="EC" id="3.6.4.13"/>
    </reaction>
</comment>
<dbReference type="SMART" id="SM00487">
    <property type="entry name" value="DEXDc"/>
    <property type="match status" value="1"/>
</dbReference>
<feature type="region of interest" description="Disordered" evidence="6">
    <location>
        <begin position="481"/>
        <end position="500"/>
    </location>
</feature>
<gene>
    <name evidence="10" type="primary">LOC108632129</name>
</gene>
<dbReference type="CDD" id="cd17956">
    <property type="entry name" value="DEADc_DDX51"/>
    <property type="match status" value="1"/>
</dbReference>
<dbReference type="Proteomes" id="UP000694925">
    <property type="component" value="Unplaced"/>
</dbReference>
<dbReference type="GeneID" id="108632129"/>
<keyword evidence="9" id="KW-1185">Reference proteome</keyword>
<evidence type="ECO:0000256" key="6">
    <source>
        <dbReference type="SAM" id="MobiDB-lite"/>
    </source>
</evidence>
<evidence type="ECO:0000256" key="2">
    <source>
        <dbReference type="ARBA" id="ARBA00022801"/>
    </source>
</evidence>
<dbReference type="PROSITE" id="PS51192">
    <property type="entry name" value="HELICASE_ATP_BIND_1"/>
    <property type="match status" value="1"/>
</dbReference>
<dbReference type="RefSeq" id="XP_017891957.1">
    <property type="nucleotide sequence ID" value="XM_018036468.2"/>
</dbReference>
<dbReference type="PROSITE" id="PS51194">
    <property type="entry name" value="HELICASE_CTER"/>
    <property type="match status" value="1"/>
</dbReference>
<evidence type="ECO:0000256" key="1">
    <source>
        <dbReference type="ARBA" id="ARBA00022741"/>
    </source>
</evidence>
<feature type="region of interest" description="Disordered" evidence="6">
    <location>
        <begin position="31"/>
        <end position="88"/>
    </location>
</feature>
<dbReference type="GO" id="GO:0005524">
    <property type="term" value="F:ATP binding"/>
    <property type="evidence" value="ECO:0007669"/>
    <property type="project" value="UniProtKB-UniRule"/>
</dbReference>
<dbReference type="GO" id="GO:0016787">
    <property type="term" value="F:hydrolase activity"/>
    <property type="evidence" value="ECO:0007669"/>
    <property type="project" value="UniProtKB-KW"/>
</dbReference>
<evidence type="ECO:0000256" key="5">
    <source>
        <dbReference type="RuleBase" id="RU365068"/>
    </source>
</evidence>
<evidence type="ECO:0000259" key="7">
    <source>
        <dbReference type="PROSITE" id="PS51192"/>
    </source>
</evidence>
<dbReference type="Pfam" id="PF00271">
    <property type="entry name" value="Helicase_C"/>
    <property type="match status" value="1"/>
</dbReference>
<reference evidence="10" key="1">
    <citation type="submission" date="2025-08" db="UniProtKB">
        <authorList>
            <consortium name="RefSeq"/>
        </authorList>
    </citation>
    <scope>IDENTIFICATION</scope>
    <source>
        <tissue evidence="10">Whole body</tissue>
    </source>
</reference>
<feature type="domain" description="Helicase C-terminal" evidence="8">
    <location>
        <begin position="507"/>
        <end position="686"/>
    </location>
</feature>
<dbReference type="InterPro" id="IPR001650">
    <property type="entry name" value="Helicase_C-like"/>
</dbReference>
<keyword evidence="3 5" id="KW-0067">ATP-binding</keyword>
<evidence type="ECO:0000313" key="10">
    <source>
        <dbReference type="RefSeq" id="XP_017891957.1"/>
    </source>
</evidence>
<dbReference type="GO" id="GO:0003724">
    <property type="term" value="F:RNA helicase activity"/>
    <property type="evidence" value="ECO:0007669"/>
    <property type="project" value="UniProtKB-EC"/>
</dbReference>
<keyword evidence="5 10" id="KW-0347">Helicase</keyword>
<dbReference type="CDD" id="cd18787">
    <property type="entry name" value="SF2_C_DEAD"/>
    <property type="match status" value="1"/>
</dbReference>
<comment type="domain">
    <text evidence="5">The Q motif is unique to and characteristic of the DEAD box family of RNA helicases and controls ATP binding and hydrolysis.</text>
</comment>
<dbReference type="InterPro" id="IPR027417">
    <property type="entry name" value="P-loop_NTPase"/>
</dbReference>
<keyword evidence="4 5" id="KW-0694">RNA-binding</keyword>
<comment type="similarity">
    <text evidence="5">Belongs to the DEAD box helicase family.</text>
</comment>
<proteinExistence type="inferred from homology"/>
<dbReference type="Gene3D" id="3.40.50.300">
    <property type="entry name" value="P-loop containing nucleotide triphosphate hydrolases"/>
    <property type="match status" value="2"/>
</dbReference>
<evidence type="ECO:0000256" key="4">
    <source>
        <dbReference type="ARBA" id="ARBA00022884"/>
    </source>
</evidence>
<dbReference type="PANTHER" id="PTHR24031">
    <property type="entry name" value="RNA HELICASE"/>
    <property type="match status" value="1"/>
</dbReference>
<accession>A0AAJ7JF78</accession>
<evidence type="ECO:0000313" key="9">
    <source>
        <dbReference type="Proteomes" id="UP000694925"/>
    </source>
</evidence>
<dbReference type="AlphaFoldDB" id="A0AAJ7JF78"/>
<dbReference type="KEGG" id="ccal:108632129"/>
<evidence type="ECO:0000256" key="3">
    <source>
        <dbReference type="ARBA" id="ARBA00022840"/>
    </source>
</evidence>
<name>A0AAJ7JF78_9HYME</name>
<comment type="function">
    <text evidence="5">RNA helicase.</text>
</comment>
<dbReference type="EC" id="3.6.4.13" evidence="5"/>
<evidence type="ECO:0000259" key="8">
    <source>
        <dbReference type="PROSITE" id="PS51194"/>
    </source>
</evidence>